<keyword evidence="8 9" id="KW-0975">Bacterial flagellum</keyword>
<dbReference type="NCBIfam" id="TIGR00206">
    <property type="entry name" value="fliF"/>
    <property type="match status" value="1"/>
</dbReference>
<dbReference type="RefSeq" id="WP_181268451.1">
    <property type="nucleotide sequence ID" value="NZ_BAAAGB010000002.1"/>
</dbReference>
<dbReference type="InterPro" id="IPR043427">
    <property type="entry name" value="YscJ/FliF"/>
</dbReference>
<reference evidence="14 15" key="1">
    <citation type="journal article" date="1994" name="Int. J. Syst. Bacteriol.">
        <title>Phylogenetic positions of novel aerobic, bacteriochlorophyll a-containing bacteria and description of Roseococcus thiosulfatophilus gen. nov., sp. nov., Erythromicrobium ramosum gen. nov., sp. nov., and Erythrobacter litoralis sp. nov.</title>
        <authorList>
            <person name="Yurkov V."/>
            <person name="Stackebrandt E."/>
            <person name="Holmes A."/>
            <person name="Fuerst J.A."/>
            <person name="Hugenholtz P."/>
            <person name="Golecki J."/>
            <person name="Gad'on N."/>
            <person name="Gorlenko V.M."/>
            <person name="Kompantseva E.I."/>
            <person name="Drews G."/>
        </authorList>
    </citation>
    <scope>NUCLEOTIDE SEQUENCE [LARGE SCALE GENOMIC DNA]</scope>
    <source>
        <strain evidence="14 15">KR-99</strain>
    </source>
</reference>
<evidence type="ECO:0000256" key="2">
    <source>
        <dbReference type="ARBA" id="ARBA00004651"/>
    </source>
</evidence>
<keyword evidence="14" id="KW-0966">Cell projection</keyword>
<dbReference type="PANTHER" id="PTHR30046">
    <property type="entry name" value="FLAGELLAR M-RING PROTEIN"/>
    <property type="match status" value="1"/>
</dbReference>
<evidence type="ECO:0000256" key="11">
    <source>
        <dbReference type="SAM" id="Phobius"/>
    </source>
</evidence>
<dbReference type="PIRSF" id="PIRSF004862">
    <property type="entry name" value="FliF"/>
    <property type="match status" value="1"/>
</dbReference>
<keyword evidence="14" id="KW-0969">Cilium</keyword>
<organism evidence="14 15">
    <name type="scientific">Sphingomonas ursincola</name>
    <dbReference type="NCBI Taxonomy" id="56361"/>
    <lineage>
        <taxon>Bacteria</taxon>
        <taxon>Pseudomonadati</taxon>
        <taxon>Pseudomonadota</taxon>
        <taxon>Alphaproteobacteria</taxon>
        <taxon>Sphingomonadales</taxon>
        <taxon>Sphingomonadaceae</taxon>
        <taxon>Sphingomonas</taxon>
    </lineage>
</organism>
<evidence type="ECO:0000256" key="7">
    <source>
        <dbReference type="ARBA" id="ARBA00023136"/>
    </source>
</evidence>
<dbReference type="InterPro" id="IPR006182">
    <property type="entry name" value="FliF_N_dom"/>
</dbReference>
<dbReference type="PRINTS" id="PR01009">
    <property type="entry name" value="FLGMRINGFLIF"/>
</dbReference>
<dbReference type="GO" id="GO:0003774">
    <property type="term" value="F:cytoskeletal motor activity"/>
    <property type="evidence" value="ECO:0007669"/>
    <property type="project" value="InterPro"/>
</dbReference>
<keyword evidence="7 11" id="KW-0472">Membrane</keyword>
<evidence type="ECO:0000259" key="13">
    <source>
        <dbReference type="Pfam" id="PF08345"/>
    </source>
</evidence>
<proteinExistence type="inferred from homology"/>
<comment type="subcellular location">
    <subcellularLocation>
        <location evidence="1 9">Bacterial flagellum basal body</location>
    </subcellularLocation>
    <subcellularLocation>
        <location evidence="2">Cell membrane</location>
        <topology evidence="2">Multi-pass membrane protein</topology>
    </subcellularLocation>
</comment>
<dbReference type="PANTHER" id="PTHR30046:SF0">
    <property type="entry name" value="FLAGELLAR M-RING PROTEIN"/>
    <property type="match status" value="1"/>
</dbReference>
<evidence type="ECO:0000256" key="6">
    <source>
        <dbReference type="ARBA" id="ARBA00022989"/>
    </source>
</evidence>
<comment type="function">
    <text evidence="9">The M ring may be actively involved in energy transduction.</text>
</comment>
<dbReference type="Gene3D" id="3.30.300.30">
    <property type="match status" value="1"/>
</dbReference>
<dbReference type="AlphaFoldDB" id="A0A7V8U9Q8"/>
<evidence type="ECO:0000256" key="8">
    <source>
        <dbReference type="ARBA" id="ARBA00023143"/>
    </source>
</evidence>
<accession>A0A7V8U9Q8</accession>
<dbReference type="Pfam" id="PF01514">
    <property type="entry name" value="YscJ_FliF"/>
    <property type="match status" value="1"/>
</dbReference>
<dbReference type="Pfam" id="PF08345">
    <property type="entry name" value="YscJ_FliF_C"/>
    <property type="match status" value="1"/>
</dbReference>
<keyword evidence="5 11" id="KW-0812">Transmembrane</keyword>
<comment type="similarity">
    <text evidence="3 9">Belongs to the FliF family.</text>
</comment>
<dbReference type="Proteomes" id="UP000589292">
    <property type="component" value="Unassembled WGS sequence"/>
</dbReference>
<dbReference type="InterPro" id="IPR045851">
    <property type="entry name" value="AMP-bd_C_sf"/>
</dbReference>
<dbReference type="GO" id="GO:0009431">
    <property type="term" value="C:bacterial-type flagellum basal body, MS ring"/>
    <property type="evidence" value="ECO:0007669"/>
    <property type="project" value="InterPro"/>
</dbReference>
<evidence type="ECO:0000259" key="12">
    <source>
        <dbReference type="Pfam" id="PF01514"/>
    </source>
</evidence>
<dbReference type="GO" id="GO:0071973">
    <property type="term" value="P:bacterial-type flagellum-dependent cell motility"/>
    <property type="evidence" value="ECO:0007669"/>
    <property type="project" value="InterPro"/>
</dbReference>
<evidence type="ECO:0000313" key="15">
    <source>
        <dbReference type="Proteomes" id="UP000589292"/>
    </source>
</evidence>
<evidence type="ECO:0000256" key="3">
    <source>
        <dbReference type="ARBA" id="ARBA00007971"/>
    </source>
</evidence>
<evidence type="ECO:0000256" key="1">
    <source>
        <dbReference type="ARBA" id="ARBA00004117"/>
    </source>
</evidence>
<keyword evidence="14" id="KW-0282">Flagellum</keyword>
<keyword evidence="15" id="KW-1185">Reference proteome</keyword>
<feature type="region of interest" description="Disordered" evidence="10">
    <location>
        <begin position="303"/>
        <end position="379"/>
    </location>
</feature>
<feature type="compositionally biased region" description="Low complexity" evidence="10">
    <location>
        <begin position="360"/>
        <end position="372"/>
    </location>
</feature>
<evidence type="ECO:0000256" key="4">
    <source>
        <dbReference type="ARBA" id="ARBA00022475"/>
    </source>
</evidence>
<evidence type="ECO:0000313" key="14">
    <source>
        <dbReference type="EMBL" id="MBA1376026.1"/>
    </source>
</evidence>
<feature type="domain" description="Flagellar M-ring N-terminal" evidence="12">
    <location>
        <begin position="77"/>
        <end position="250"/>
    </location>
</feature>
<dbReference type="GO" id="GO:0005886">
    <property type="term" value="C:plasma membrane"/>
    <property type="evidence" value="ECO:0007669"/>
    <property type="project" value="UniProtKB-SubCell"/>
</dbReference>
<sequence length="593" mass="62095">MSDITITPNNVDGSAPAVIPGSPGTGAGAGARVLNGTAIPAQVRNFMSQPAVSKAMPLVGFLGVVLLSVLAWAALREPPQRDLFRGLPDSDKAAVIAALDSSTIPYSFEESSGTIMVSEDDYHKAKIALAAQGLPKSAPSGDELISSMPMGASRAVENEKLRAARELDLARSIEAMESVVSARVHLAVEPPSVFIRDRNEPAASVVLQLANAGRLPESQVQAIIHLVASSVPGLSADNVSVVDQNGRLLSGDGKNGMNGVEQQIEMKEAIEERYRRQLNALLTPVLGAGNFVAEVSTEINMTERQATTESFPADEARVKSEQTSISTETSPAPAGGVPGALANQPPADPNVTPQAGGQLTGAEAAAPGAPTTRNEQTNRNFELGRQIAVTKEPSGKVTRISVAVAVKNLPGGKERSPQEIAAIEALVKGAIGFDTARGDQVAISSRNFEPVTKVEEPFYEASWFNMVVRNVSALLVALALIFGIGRPLLKRYTRQKADEKAAADAVKAAETGELLSQALGTDGKDAANGGGAAARAPKENEPVTLDMINAASTYQERALLIQNFVRQNPDHATLVVRELLKGNADAGKEPANA</sequence>
<keyword evidence="4" id="KW-1003">Cell membrane</keyword>
<evidence type="ECO:0000256" key="9">
    <source>
        <dbReference type="PIRNR" id="PIRNR004862"/>
    </source>
</evidence>
<gene>
    <name evidence="14" type="primary">fliF</name>
    <name evidence="14" type="ORF">FG486_16915</name>
</gene>
<feature type="transmembrane region" description="Helical" evidence="11">
    <location>
        <begin position="55"/>
        <end position="75"/>
    </location>
</feature>
<dbReference type="EMBL" id="VDES01000004">
    <property type="protein sequence ID" value="MBA1376026.1"/>
    <property type="molecule type" value="Genomic_DNA"/>
</dbReference>
<feature type="domain" description="Flagellar M-ring C-terminal" evidence="13">
    <location>
        <begin position="282"/>
        <end position="448"/>
    </location>
</feature>
<feature type="region of interest" description="Disordered" evidence="10">
    <location>
        <begin position="520"/>
        <end position="540"/>
    </location>
</feature>
<dbReference type="InterPro" id="IPR013556">
    <property type="entry name" value="Flag_M-ring_C"/>
</dbReference>
<comment type="caution">
    <text evidence="14">The sequence shown here is derived from an EMBL/GenBank/DDBJ whole genome shotgun (WGS) entry which is preliminary data.</text>
</comment>
<evidence type="ECO:0000256" key="5">
    <source>
        <dbReference type="ARBA" id="ARBA00022692"/>
    </source>
</evidence>
<feature type="transmembrane region" description="Helical" evidence="11">
    <location>
        <begin position="471"/>
        <end position="489"/>
    </location>
</feature>
<dbReference type="InterPro" id="IPR000067">
    <property type="entry name" value="FlgMring_FliF"/>
</dbReference>
<evidence type="ECO:0000256" key="10">
    <source>
        <dbReference type="SAM" id="MobiDB-lite"/>
    </source>
</evidence>
<protein>
    <recommendedName>
        <fullName evidence="9">Flagellar M-ring protein</fullName>
    </recommendedName>
</protein>
<keyword evidence="6 11" id="KW-1133">Transmembrane helix</keyword>
<feature type="compositionally biased region" description="Polar residues" evidence="10">
    <location>
        <begin position="321"/>
        <end position="330"/>
    </location>
</feature>
<name>A0A7V8U9Q8_9SPHN</name>